<reference evidence="1" key="2">
    <citation type="submission" date="2023-02" db="EMBL/GenBank/DDBJ databases">
        <authorList>
            <person name="Swenson N.G."/>
            <person name="Wegrzyn J.L."/>
            <person name="Mcevoy S.L."/>
        </authorList>
    </citation>
    <scope>NUCLEOTIDE SEQUENCE</scope>
    <source>
        <strain evidence="1">91603</strain>
        <tissue evidence="1">Leaf</tissue>
    </source>
</reference>
<comment type="caution">
    <text evidence="1">The sequence shown here is derived from an EMBL/GenBank/DDBJ whole genome shotgun (WGS) entry which is preliminary data.</text>
</comment>
<reference evidence="1" key="1">
    <citation type="journal article" date="2022" name="Plant J.">
        <title>Strategies of tolerance reflected in two North American maple genomes.</title>
        <authorList>
            <person name="McEvoy S.L."/>
            <person name="Sezen U.U."/>
            <person name="Trouern-Trend A."/>
            <person name="McMahon S.M."/>
            <person name="Schaberg P.G."/>
            <person name="Yang J."/>
            <person name="Wegrzyn J.L."/>
            <person name="Swenson N.G."/>
        </authorList>
    </citation>
    <scope>NUCLEOTIDE SEQUENCE</scope>
    <source>
        <strain evidence="1">91603</strain>
    </source>
</reference>
<evidence type="ECO:0000313" key="2">
    <source>
        <dbReference type="Proteomes" id="UP001064489"/>
    </source>
</evidence>
<protein>
    <submittedName>
        <fullName evidence="1">Uncharacterized protein</fullName>
    </submittedName>
</protein>
<accession>A0AAD5P2A5</accession>
<dbReference type="Proteomes" id="UP001064489">
    <property type="component" value="Chromosome 1"/>
</dbReference>
<evidence type="ECO:0000313" key="1">
    <source>
        <dbReference type="EMBL" id="KAI9195613.1"/>
    </source>
</evidence>
<sequence>MVFAKLINLQLKGLPNLTRFGSGNSVEFHSLTQLSIEDCPKLKTFSSALTSADIKQSNEIEQMNCQYDIHPLFGETWSWDDCSSAEETHPPTQAAVTDPNQWRRQWWTEHQGWTKVELGQQFRTTQQQ</sequence>
<organism evidence="1 2">
    <name type="scientific">Acer negundo</name>
    <name type="common">Box elder</name>
    <dbReference type="NCBI Taxonomy" id="4023"/>
    <lineage>
        <taxon>Eukaryota</taxon>
        <taxon>Viridiplantae</taxon>
        <taxon>Streptophyta</taxon>
        <taxon>Embryophyta</taxon>
        <taxon>Tracheophyta</taxon>
        <taxon>Spermatophyta</taxon>
        <taxon>Magnoliopsida</taxon>
        <taxon>eudicotyledons</taxon>
        <taxon>Gunneridae</taxon>
        <taxon>Pentapetalae</taxon>
        <taxon>rosids</taxon>
        <taxon>malvids</taxon>
        <taxon>Sapindales</taxon>
        <taxon>Sapindaceae</taxon>
        <taxon>Hippocastanoideae</taxon>
        <taxon>Acereae</taxon>
        <taxon>Acer</taxon>
    </lineage>
</organism>
<proteinExistence type="predicted"/>
<dbReference type="EMBL" id="JAJSOW010000003">
    <property type="protein sequence ID" value="KAI9195613.1"/>
    <property type="molecule type" value="Genomic_DNA"/>
</dbReference>
<keyword evidence="2" id="KW-1185">Reference proteome</keyword>
<name>A0AAD5P2A5_ACENE</name>
<dbReference type="AlphaFoldDB" id="A0AAD5P2A5"/>
<gene>
    <name evidence="1" type="ORF">LWI28_016631</name>
</gene>